<dbReference type="PROSITE" id="PS00170">
    <property type="entry name" value="CSA_PPIASE_1"/>
    <property type="match status" value="1"/>
</dbReference>
<dbReference type="GO" id="GO:0032259">
    <property type="term" value="P:methylation"/>
    <property type="evidence" value="ECO:0007669"/>
    <property type="project" value="UniProtKB-KW"/>
</dbReference>
<evidence type="ECO:0000256" key="6">
    <source>
        <dbReference type="ARBA" id="ARBA00038512"/>
    </source>
</evidence>
<dbReference type="FunFam" id="2.40.100.10:FF:000035">
    <property type="entry name" value="Peptidyl-prolyl cis-trans isomerase"/>
    <property type="match status" value="1"/>
</dbReference>
<evidence type="ECO:0000256" key="5">
    <source>
        <dbReference type="ARBA" id="ARBA00023235"/>
    </source>
</evidence>
<dbReference type="Pfam" id="PF00160">
    <property type="entry name" value="Pro_isomerase"/>
    <property type="match status" value="1"/>
</dbReference>
<dbReference type="CDD" id="cd02440">
    <property type="entry name" value="AdoMet_MTases"/>
    <property type="match status" value="1"/>
</dbReference>
<keyword evidence="4" id="KW-0697">Rotamase</keyword>
<feature type="domain" description="PPIase cyclophilin-type" evidence="10">
    <location>
        <begin position="322"/>
        <end position="488"/>
    </location>
</feature>
<dbReference type="Gene3D" id="2.40.100.10">
    <property type="entry name" value="Cyclophilin-like"/>
    <property type="match status" value="1"/>
</dbReference>
<dbReference type="EMBL" id="JAQOWY010000628">
    <property type="protein sequence ID" value="KAK1839791.1"/>
    <property type="molecule type" value="Genomic_DNA"/>
</dbReference>
<dbReference type="AlphaFoldDB" id="A0AAD9ECC3"/>
<proteinExistence type="inferred from homology"/>
<dbReference type="Gene3D" id="3.40.50.150">
    <property type="entry name" value="Vaccinia Virus protein VP39"/>
    <property type="match status" value="1"/>
</dbReference>
<accession>A0AAD9ECC3</accession>
<comment type="catalytic activity">
    <reaction evidence="1">
        <text>[protein]-peptidylproline (omega=180) = [protein]-peptidylproline (omega=0)</text>
        <dbReference type="Rhea" id="RHEA:16237"/>
        <dbReference type="Rhea" id="RHEA-COMP:10747"/>
        <dbReference type="Rhea" id="RHEA-COMP:10748"/>
        <dbReference type="ChEBI" id="CHEBI:83833"/>
        <dbReference type="ChEBI" id="CHEBI:83834"/>
        <dbReference type="EC" id="5.2.1.8"/>
    </reaction>
</comment>
<evidence type="ECO:0000313" key="11">
    <source>
        <dbReference type="EMBL" id="KAK1839791.1"/>
    </source>
</evidence>
<feature type="region of interest" description="Disordered" evidence="9">
    <location>
        <begin position="1"/>
        <end position="40"/>
    </location>
</feature>
<dbReference type="InterPro" id="IPR029000">
    <property type="entry name" value="Cyclophilin-like_dom_sf"/>
</dbReference>
<evidence type="ECO:0000256" key="9">
    <source>
        <dbReference type="SAM" id="MobiDB-lite"/>
    </source>
</evidence>
<dbReference type="SUPFAM" id="SSF50891">
    <property type="entry name" value="Cyclophilin-like"/>
    <property type="match status" value="1"/>
</dbReference>
<feature type="compositionally biased region" description="Polar residues" evidence="9">
    <location>
        <begin position="1"/>
        <end position="14"/>
    </location>
</feature>
<dbReference type="GO" id="GO:0008168">
    <property type="term" value="F:methyltransferase activity"/>
    <property type="evidence" value="ECO:0007669"/>
    <property type="project" value="UniProtKB-KW"/>
</dbReference>
<dbReference type="Pfam" id="PF13489">
    <property type="entry name" value="Methyltransf_23"/>
    <property type="match status" value="1"/>
</dbReference>
<gene>
    <name evidence="11" type="ORF">CCHR01_17588</name>
</gene>
<sequence>MSDDNATVHSSSSMDVDPPGAGPKDGRPPSTRSVTDSILEYRRENGRTYHRYKEGKYWAPNDEVELDRLDLVHNLYMLTFDDRLATAPPSAPGSTVRRVLDVGTGTGIWAIDFGEEHPEADVVGIDLSASQPEYVPPNVRFEIDDIEEPWTFSQPFDYIHSRMMMGSIRDWRTYLQRCFDNLSPGGYLELNDVDFFPISDDGSLTEEHSLWKAFVLCHEALAALGSPFQEFSRFGSLMTEIGFQDIRVQCFKWPTNAWPLDPKLRELGLWNYENLAPNLDGLLMAPLTRGLQWKKAEVHVLAMHARKDLANRDIHAYFNMVFFDITLGGEPLGRITFELFNDVVPKTAENFRQFCTGESKNAQGRPQGYKGSKFHRIIQGFMCQGGDFLNGDGTGSTCIYGTTKFADENFNLKHDQPGLLSMANAGPNTNGSQFFITTVPTPFLDNKHVVFGKVVDGMDVVKMMEATKTGYRGKDQPNQDVVIAQCGEMDASEEEAIDWSHMFPRDMPNPIIPV</sequence>
<dbReference type="Proteomes" id="UP001243330">
    <property type="component" value="Unassembled WGS sequence"/>
</dbReference>
<reference evidence="11" key="1">
    <citation type="submission" date="2023-01" db="EMBL/GenBank/DDBJ databases">
        <title>Colletotrichum chrysophilum M932 genome sequence.</title>
        <authorList>
            <person name="Baroncelli R."/>
        </authorList>
    </citation>
    <scope>NUCLEOTIDE SEQUENCE</scope>
    <source>
        <strain evidence="11">M932</strain>
    </source>
</reference>
<protein>
    <recommendedName>
        <fullName evidence="7">Peptidyl-prolyl cis-trans isomerase H</fullName>
        <ecNumber evidence="3">5.2.1.8</ecNumber>
    </recommendedName>
    <alternativeName>
        <fullName evidence="8">Rotamase H</fullName>
    </alternativeName>
</protein>
<dbReference type="PRINTS" id="PR00153">
    <property type="entry name" value="CSAPPISMRASE"/>
</dbReference>
<dbReference type="InterPro" id="IPR002130">
    <property type="entry name" value="Cyclophilin-type_PPIase_dom"/>
</dbReference>
<dbReference type="InterPro" id="IPR029063">
    <property type="entry name" value="SAM-dependent_MTases_sf"/>
</dbReference>
<name>A0AAD9ECC3_9PEZI</name>
<dbReference type="InterPro" id="IPR020892">
    <property type="entry name" value="Cyclophilin-type_PPIase_CS"/>
</dbReference>
<evidence type="ECO:0000256" key="4">
    <source>
        <dbReference type="ARBA" id="ARBA00023110"/>
    </source>
</evidence>
<comment type="caution">
    <text evidence="11">The sequence shown here is derived from an EMBL/GenBank/DDBJ whole genome shotgun (WGS) entry which is preliminary data.</text>
</comment>
<evidence type="ECO:0000256" key="7">
    <source>
        <dbReference type="ARBA" id="ARBA00040924"/>
    </source>
</evidence>
<evidence type="ECO:0000313" key="12">
    <source>
        <dbReference type="Proteomes" id="UP001243330"/>
    </source>
</evidence>
<evidence type="ECO:0000256" key="3">
    <source>
        <dbReference type="ARBA" id="ARBA00013194"/>
    </source>
</evidence>
<dbReference type="CDD" id="cd01926">
    <property type="entry name" value="cyclophilin_ABH_like"/>
    <property type="match status" value="1"/>
</dbReference>
<dbReference type="PANTHER" id="PTHR11071">
    <property type="entry name" value="PEPTIDYL-PROLYL CIS-TRANS ISOMERASE"/>
    <property type="match status" value="1"/>
</dbReference>
<keyword evidence="11" id="KW-0489">Methyltransferase</keyword>
<dbReference type="PROSITE" id="PS50072">
    <property type="entry name" value="CSA_PPIASE_2"/>
    <property type="match status" value="1"/>
</dbReference>
<evidence type="ECO:0000256" key="2">
    <source>
        <dbReference type="ARBA" id="ARBA00002388"/>
    </source>
</evidence>
<keyword evidence="11" id="KW-0808">Transferase</keyword>
<dbReference type="GO" id="GO:0006457">
    <property type="term" value="P:protein folding"/>
    <property type="evidence" value="ECO:0007669"/>
    <property type="project" value="InterPro"/>
</dbReference>
<evidence type="ECO:0000256" key="1">
    <source>
        <dbReference type="ARBA" id="ARBA00000971"/>
    </source>
</evidence>
<evidence type="ECO:0000256" key="8">
    <source>
        <dbReference type="ARBA" id="ARBA00041924"/>
    </source>
</evidence>
<dbReference type="GO" id="GO:0016018">
    <property type="term" value="F:cyclosporin A binding"/>
    <property type="evidence" value="ECO:0007669"/>
    <property type="project" value="TreeGrafter"/>
</dbReference>
<keyword evidence="12" id="KW-1185">Reference proteome</keyword>
<keyword evidence="5" id="KW-0413">Isomerase</keyword>
<comment type="similarity">
    <text evidence="6">Belongs to the cyclophilin-type PPIase family. PPIase H subfamily.</text>
</comment>
<dbReference type="GO" id="GO:0005737">
    <property type="term" value="C:cytoplasm"/>
    <property type="evidence" value="ECO:0007669"/>
    <property type="project" value="TreeGrafter"/>
</dbReference>
<dbReference type="GO" id="GO:0003755">
    <property type="term" value="F:peptidyl-prolyl cis-trans isomerase activity"/>
    <property type="evidence" value="ECO:0007669"/>
    <property type="project" value="UniProtKB-KW"/>
</dbReference>
<evidence type="ECO:0000259" key="10">
    <source>
        <dbReference type="PROSITE" id="PS50072"/>
    </source>
</evidence>
<organism evidence="11 12">
    <name type="scientific">Colletotrichum chrysophilum</name>
    <dbReference type="NCBI Taxonomy" id="1836956"/>
    <lineage>
        <taxon>Eukaryota</taxon>
        <taxon>Fungi</taxon>
        <taxon>Dikarya</taxon>
        <taxon>Ascomycota</taxon>
        <taxon>Pezizomycotina</taxon>
        <taxon>Sordariomycetes</taxon>
        <taxon>Hypocreomycetidae</taxon>
        <taxon>Glomerellales</taxon>
        <taxon>Glomerellaceae</taxon>
        <taxon>Colletotrichum</taxon>
        <taxon>Colletotrichum gloeosporioides species complex</taxon>
    </lineage>
</organism>
<comment type="function">
    <text evidence="2">PPIases accelerate the folding of proteins. It catalyzes the cis-trans isomerization of proline imidic peptide bonds in oligopeptides.</text>
</comment>
<dbReference type="EC" id="5.2.1.8" evidence="3"/>
<dbReference type="PANTHER" id="PTHR11071:SF561">
    <property type="entry name" value="PEPTIDYL-PROLYL CIS-TRANS ISOMERASE D-RELATED"/>
    <property type="match status" value="1"/>
</dbReference>
<dbReference type="SUPFAM" id="SSF53335">
    <property type="entry name" value="S-adenosyl-L-methionine-dependent methyltransferases"/>
    <property type="match status" value="1"/>
</dbReference>